<dbReference type="InterPro" id="IPR059177">
    <property type="entry name" value="GH29D-like_dom"/>
</dbReference>
<comment type="caution">
    <text evidence="2">The sequence shown here is derived from an EMBL/GenBank/DDBJ whole genome shotgun (WGS) entry which is preliminary data.</text>
</comment>
<gene>
    <name evidence="2" type="ORF">GN277_16595</name>
</gene>
<evidence type="ECO:0000259" key="1">
    <source>
        <dbReference type="PROSITE" id="PS51841"/>
    </source>
</evidence>
<dbReference type="InterPro" id="IPR036415">
    <property type="entry name" value="Lamin_tail_dom_sf"/>
</dbReference>
<dbReference type="Gene3D" id="2.60.40.1260">
    <property type="entry name" value="Lamin Tail domain"/>
    <property type="match status" value="1"/>
</dbReference>
<proteinExistence type="predicted"/>
<keyword evidence="3" id="KW-1185">Reference proteome</keyword>
<sequence>METVQAHVEGDMITFSEESGFYDETVTVSLTKNVEVPASASIFYTLDGNDPTVEDMRYTGSIHLDKKKDLMVYPLKAVVYYEGEYSEIYEKTFVVCDDVSNELDIDIVSITSDSENLYDYEKGILVQGRTFDEGMKQFDGNGMVGGNYSNRGDEWIRNAHLAIFDSNGSLAAEQNIGLGISGGTSAAYDVKSLKLYANSIYDKDFDKFKYNITNEEFQFASYSFVNEYNSIRLRAGSQDMEFGNIRSSVVSRLAQLSGSDSCTASKRCIVYLNGEYYGIFDMQQNYSNSYLAKRFGLENSDCIEKHKGSEEGVFTRTGISGYFDSDLNDPINRQVLERYVDMDNYLLYYAINVLCNNTDWPDNNFEMWRYIGENYENNQYSDGRYRFLIFDTDMVFNTTLSQEFFEGSKGDTFVALMEKMYRATGSNFYNVMDSVYYRDKFITYLCDLLNTSFSTESVIKIIREENKKIADIRSIYYDGEFVKNAEYYVEQMIEAAKRRPSEIESSLVNYFGLNDKYMLSLKTSAGITVSWNNMCIFENDKYDNHYYNGVALTLNQQAYPGYTFQYWIINGKKIYNESIMITDEMINEGEINVEAVAKINDAPQVIISELSARGYSDWLKISNVGNSTANLDKYYISDNEKNLMKYQLPSVVLMPGESIIIYGSKNHNSLGDYICNFSLNENENLLLSNEVENLFCLTVPRMSTDEIYKRYDNSNVWVFCMDD</sequence>
<evidence type="ECO:0000313" key="2">
    <source>
        <dbReference type="EMBL" id="MXP76941.1"/>
    </source>
</evidence>
<dbReference type="SUPFAM" id="SSF74853">
    <property type="entry name" value="Lamin A/C globular tail domain"/>
    <property type="match status" value="1"/>
</dbReference>
<accession>A0A7X3MIC2</accession>
<dbReference type="Pfam" id="PF08757">
    <property type="entry name" value="CotH"/>
    <property type="match status" value="1"/>
</dbReference>
<protein>
    <recommendedName>
        <fullName evidence="1">LTD domain-containing protein</fullName>
    </recommendedName>
</protein>
<dbReference type="RefSeq" id="WP_159751981.1">
    <property type="nucleotide sequence ID" value="NZ_WUQX01000001.1"/>
</dbReference>
<feature type="domain" description="LTD" evidence="1">
    <location>
        <begin position="593"/>
        <end position="701"/>
    </location>
</feature>
<organism evidence="2 3">
    <name type="scientific">Sporofaciens musculi</name>
    <dbReference type="NCBI Taxonomy" id="2681861"/>
    <lineage>
        <taxon>Bacteria</taxon>
        <taxon>Bacillati</taxon>
        <taxon>Bacillota</taxon>
        <taxon>Clostridia</taxon>
        <taxon>Lachnospirales</taxon>
        <taxon>Lachnospiraceae</taxon>
        <taxon>Sporofaciens</taxon>
    </lineage>
</organism>
<dbReference type="AlphaFoldDB" id="A0A7X3MIC2"/>
<dbReference type="Pfam" id="PF13290">
    <property type="entry name" value="CHB_HEX_C_1"/>
    <property type="match status" value="1"/>
</dbReference>
<dbReference type="Proteomes" id="UP000460412">
    <property type="component" value="Unassembled WGS sequence"/>
</dbReference>
<name>A0A7X3MIC2_9FIRM</name>
<dbReference type="InterPro" id="IPR014867">
    <property type="entry name" value="Spore_coat_CotH_CotH2/3/7"/>
</dbReference>
<dbReference type="PROSITE" id="PS51841">
    <property type="entry name" value="LTD"/>
    <property type="match status" value="1"/>
</dbReference>
<evidence type="ECO:0000313" key="3">
    <source>
        <dbReference type="Proteomes" id="UP000460412"/>
    </source>
</evidence>
<dbReference type="InterPro" id="IPR001322">
    <property type="entry name" value="Lamin_tail_dom"/>
</dbReference>
<dbReference type="EMBL" id="WUQX01000001">
    <property type="protein sequence ID" value="MXP76941.1"/>
    <property type="molecule type" value="Genomic_DNA"/>
</dbReference>
<reference evidence="2 3" key="1">
    <citation type="submission" date="2019-12" db="EMBL/GenBank/DDBJ databases">
        <title>Sporaefaciens musculi gen. nov., sp. nov., a novel bacterium isolated from the caecum of an obese mouse.</title>
        <authorList>
            <person name="Rasmussen T.S."/>
            <person name="Streidl T."/>
            <person name="Hitch T.C.A."/>
            <person name="Wortmann E."/>
            <person name="Deptula P."/>
            <person name="Hansen M."/>
            <person name="Nielsen D.S."/>
            <person name="Clavel T."/>
            <person name="Vogensen F.K."/>
        </authorList>
    </citation>
    <scope>NUCLEOTIDE SEQUENCE [LARGE SCALE GENOMIC DNA]</scope>
    <source>
        <strain evidence="2 3">WCA-9-b2</strain>
    </source>
</reference>